<evidence type="ECO:0000313" key="2">
    <source>
        <dbReference type="Proteomes" id="UP001497535"/>
    </source>
</evidence>
<keyword evidence="2" id="KW-1185">Reference proteome</keyword>
<dbReference type="EMBL" id="CAVMJV010000066">
    <property type="protein sequence ID" value="CAK5087581.1"/>
    <property type="molecule type" value="Genomic_DNA"/>
</dbReference>
<evidence type="ECO:0000313" key="1">
    <source>
        <dbReference type="EMBL" id="CAK5087581.1"/>
    </source>
</evidence>
<accession>A0ACB1A971</accession>
<dbReference type="Proteomes" id="UP001497535">
    <property type="component" value="Unassembled WGS sequence"/>
</dbReference>
<proteinExistence type="predicted"/>
<protein>
    <submittedName>
        <fullName evidence="1">Uncharacterized protein</fullName>
    </submittedName>
</protein>
<gene>
    <name evidence="1" type="ORF">MENTE1834_LOCUS35188</name>
</gene>
<name>A0ACB1A971_MELEN</name>
<sequence>MNLKNSKTILILNLVLRKDETLTKHYKLYFEALKNSINQQANKIIVDYLLWFRWVDNSVKEKNKWQITNNCISMREVIKDSNLFLKISYGMILWSDEETIEKIQKEFFYRMYFLKEYIGVQQKDKLRVSKIMNIKTKALFYRLRLSDSWKSSDIRIRYPNRKVGYSDPDDFYGDPVSERKFRISGTC</sequence>
<reference evidence="1" key="1">
    <citation type="submission" date="2023-11" db="EMBL/GenBank/DDBJ databases">
        <authorList>
            <person name="Poullet M."/>
        </authorList>
    </citation>
    <scope>NUCLEOTIDE SEQUENCE</scope>
    <source>
        <strain evidence="1">E1834</strain>
    </source>
</reference>
<comment type="caution">
    <text evidence="1">The sequence shown here is derived from an EMBL/GenBank/DDBJ whole genome shotgun (WGS) entry which is preliminary data.</text>
</comment>
<organism evidence="1 2">
    <name type="scientific">Meloidogyne enterolobii</name>
    <name type="common">Root-knot nematode worm</name>
    <name type="synonym">Meloidogyne mayaguensis</name>
    <dbReference type="NCBI Taxonomy" id="390850"/>
    <lineage>
        <taxon>Eukaryota</taxon>
        <taxon>Metazoa</taxon>
        <taxon>Ecdysozoa</taxon>
        <taxon>Nematoda</taxon>
        <taxon>Chromadorea</taxon>
        <taxon>Rhabditida</taxon>
        <taxon>Tylenchina</taxon>
        <taxon>Tylenchomorpha</taxon>
        <taxon>Tylenchoidea</taxon>
        <taxon>Meloidogynidae</taxon>
        <taxon>Meloidogyninae</taxon>
        <taxon>Meloidogyne</taxon>
    </lineage>
</organism>